<dbReference type="SUPFAM" id="SSF50969">
    <property type="entry name" value="YVTN repeat-like/Quinoprotein amine dehydrogenase"/>
    <property type="match status" value="1"/>
</dbReference>
<dbReference type="Proteomes" id="UP001161691">
    <property type="component" value="Unassembled WGS sequence"/>
</dbReference>
<keyword evidence="2" id="KW-1185">Reference proteome</keyword>
<dbReference type="RefSeq" id="WP_282910248.1">
    <property type="nucleotide sequence ID" value="NZ_JAGRPV010000001.1"/>
</dbReference>
<gene>
    <name evidence="1" type="ORF">KB449_21120</name>
</gene>
<accession>A0ABT6TMD7</accession>
<dbReference type="InterPro" id="IPR011044">
    <property type="entry name" value="Quino_amine_DH_bsu"/>
</dbReference>
<reference evidence="1" key="1">
    <citation type="submission" date="2023-04" db="EMBL/GenBank/DDBJ databases">
        <title>Comparative genomic analysis of Cohnella hashimotonis sp. nov., isolated from the International Space Station.</title>
        <authorList>
            <person name="Venkateswaran K."/>
            <person name="Simpson A."/>
        </authorList>
    </citation>
    <scope>NUCLEOTIDE SEQUENCE</scope>
    <source>
        <strain evidence="1">F6_2S_P_1</strain>
    </source>
</reference>
<organism evidence="1 2">
    <name type="scientific">Cohnella hashimotonis</name>
    <dbReference type="NCBI Taxonomy" id="2826895"/>
    <lineage>
        <taxon>Bacteria</taxon>
        <taxon>Bacillati</taxon>
        <taxon>Bacillota</taxon>
        <taxon>Bacilli</taxon>
        <taxon>Bacillales</taxon>
        <taxon>Paenibacillaceae</taxon>
        <taxon>Cohnella</taxon>
    </lineage>
</organism>
<comment type="caution">
    <text evidence="1">The sequence shown here is derived from an EMBL/GenBank/DDBJ whole genome shotgun (WGS) entry which is preliminary data.</text>
</comment>
<proteinExistence type="predicted"/>
<name>A0ABT6TMD7_9BACL</name>
<dbReference type="EMBL" id="JAGRPV010000001">
    <property type="protein sequence ID" value="MDI4647485.1"/>
    <property type="molecule type" value="Genomic_DNA"/>
</dbReference>
<evidence type="ECO:0000313" key="1">
    <source>
        <dbReference type="EMBL" id="MDI4647485.1"/>
    </source>
</evidence>
<sequence>MKWDTGLIANIGPGRMAGMVITAANPSANYANVLLETYTRTGDSGPMTVYAQHLFTVTNSSIEAYAFAGFDLVGIRAVAAGPGSNGVALSVRAYNAEGGSAGQFMVPVVFAEPTYLYLSLENEAGIVMVESDLRSFAAYIPTAAPRAVFADMLAGGDLYAADDGRLLRIEPATGELLGSLTQPAGVLRMAGDPYGDRMISVYPASALIYEASTSYLLYSLEGYDVVTAILPGRIALTTPLTSVFIPNWGNIIVPGHVDIYDTQSGIKVDTEPGFPIPPDTHLGLGEQGIPVIAFNPYIDLPLEGAANPPNNQYVAVSEHLLTRYGRGGTFSTYFPQLTRKMALCPEAGACYILLDTGEIAKVDVTSMAILDTFYPGFAAADLFAAAGGSP</sequence>
<protein>
    <submittedName>
        <fullName evidence="1">Uncharacterized protein</fullName>
    </submittedName>
</protein>
<evidence type="ECO:0000313" key="2">
    <source>
        <dbReference type="Proteomes" id="UP001161691"/>
    </source>
</evidence>